<organism evidence="1 2">
    <name type="scientific">Ureibacillus thermosphaericus</name>
    <dbReference type="NCBI Taxonomy" id="51173"/>
    <lineage>
        <taxon>Bacteria</taxon>
        <taxon>Bacillati</taxon>
        <taxon>Bacillota</taxon>
        <taxon>Bacilli</taxon>
        <taxon>Bacillales</taxon>
        <taxon>Caryophanaceae</taxon>
        <taxon>Ureibacillus</taxon>
    </lineage>
</organism>
<dbReference type="Proteomes" id="UP000557217">
    <property type="component" value="Unassembled WGS sequence"/>
</dbReference>
<evidence type="ECO:0000313" key="2">
    <source>
        <dbReference type="Proteomes" id="UP000557217"/>
    </source>
</evidence>
<comment type="caution">
    <text evidence="1">The sequence shown here is derived from an EMBL/GenBank/DDBJ whole genome shotgun (WGS) entry which is preliminary data.</text>
</comment>
<keyword evidence="2" id="KW-1185">Reference proteome</keyword>
<protein>
    <submittedName>
        <fullName evidence="1">Uncharacterized protein</fullName>
    </submittedName>
</protein>
<sequence>MLKIFTHLLIPNSNNSQYVRIDNDINIEMISKYIFNTFNQYSIEIIYNENSLTEFQIVTIEPWVTYLLLMKNYLIKDFARVTDLSKPITYVFTKDEHGQFVFHINDKLNQLTHQVILPEKEFFHTLYESLMIYLQFMKRCNVNYYQYWMSRYEKHIYIVRKQMESKYFHTSFNH</sequence>
<evidence type="ECO:0000313" key="1">
    <source>
        <dbReference type="EMBL" id="MBB5149692.1"/>
    </source>
</evidence>
<dbReference type="AlphaFoldDB" id="A0A840PYF9"/>
<reference evidence="1 2" key="1">
    <citation type="submission" date="2020-08" db="EMBL/GenBank/DDBJ databases">
        <title>Genomic Encyclopedia of Type Strains, Phase IV (KMG-IV): sequencing the most valuable type-strain genomes for metagenomic binning, comparative biology and taxonomic classification.</title>
        <authorList>
            <person name="Goeker M."/>
        </authorList>
    </citation>
    <scope>NUCLEOTIDE SEQUENCE [LARGE SCALE GENOMIC DNA]</scope>
    <source>
        <strain evidence="1 2">DSM 10633</strain>
    </source>
</reference>
<proteinExistence type="predicted"/>
<accession>A0A840PYF9</accession>
<name>A0A840PYF9_URETH</name>
<gene>
    <name evidence="1" type="ORF">HNR36_002084</name>
</gene>
<dbReference type="EMBL" id="JACHGZ010000026">
    <property type="protein sequence ID" value="MBB5149692.1"/>
    <property type="molecule type" value="Genomic_DNA"/>
</dbReference>
<dbReference type="RefSeq" id="WP_016837221.1">
    <property type="nucleotide sequence ID" value="NZ_AP018335.1"/>
</dbReference>